<evidence type="ECO:0000313" key="5">
    <source>
        <dbReference type="EMBL" id="KAH6872037.1"/>
    </source>
</evidence>
<dbReference type="PANTHER" id="PTHR43712">
    <property type="entry name" value="PUTATIVE (AFU_ORTHOLOGUE AFUA_4G14580)-RELATED"/>
    <property type="match status" value="1"/>
</dbReference>
<evidence type="ECO:0000256" key="3">
    <source>
        <dbReference type="ARBA" id="ARBA00022691"/>
    </source>
</evidence>
<dbReference type="OrthoDB" id="3340390at2759"/>
<dbReference type="Gene3D" id="1.10.10.10">
    <property type="entry name" value="Winged helix-like DNA-binding domain superfamily/Winged helix DNA-binding domain"/>
    <property type="match status" value="1"/>
</dbReference>
<evidence type="ECO:0000256" key="2">
    <source>
        <dbReference type="ARBA" id="ARBA00022679"/>
    </source>
</evidence>
<evidence type="ECO:0000313" key="6">
    <source>
        <dbReference type="Proteomes" id="UP000777438"/>
    </source>
</evidence>
<proteinExistence type="predicted"/>
<dbReference type="SUPFAM" id="SSF46785">
    <property type="entry name" value="Winged helix' DNA-binding domain"/>
    <property type="match status" value="1"/>
</dbReference>
<dbReference type="PROSITE" id="PS51683">
    <property type="entry name" value="SAM_OMT_II"/>
    <property type="match status" value="1"/>
</dbReference>
<keyword evidence="1" id="KW-0489">Methyltransferase</keyword>
<gene>
    <name evidence="5" type="ORF">B0T10DRAFT_567903</name>
</gene>
<sequence length="420" mass="46648">MADSGRSTVDISVATAANNIEAVPSLLEKLAKKNESLQTISEQGRKELLSLARALVRSLETPRETMAKHCWAQTGVSAAVSLGVEVGLWKLMVSNGDRPQLVQELATVLSIEPALLSRLMRHLGALGYVTETGENEYKPTNYSKALSLDIIGNGYIAMLSGTSSAVLLFHEYARKRGYKNPDNASDTSLMMTSDTNLDVFSWLRSLGYGAHFNDHMAGYRHGRTPWMVPSVYPVEARLVKGADTSCDAPFLVDIGGNRGHDLKEFHKYHPSTPGRLYLQDTEIVIHSIESLPDAITSMPYDFFTEQPIKGARAYYIHSCLHDWPDDKCKMILSHIRDAMKHGYSKLLIHEFVMPRTGAHWEATSLDLIMMSLVSAKERTETEWYSLIESVLGLKIVDIWQGGEGAESLIECELVAVEESQ</sequence>
<dbReference type="GO" id="GO:0008171">
    <property type="term" value="F:O-methyltransferase activity"/>
    <property type="evidence" value="ECO:0007669"/>
    <property type="project" value="InterPro"/>
</dbReference>
<dbReference type="Pfam" id="PF00891">
    <property type="entry name" value="Methyltransf_2"/>
    <property type="match status" value="1"/>
</dbReference>
<dbReference type="SUPFAM" id="SSF53335">
    <property type="entry name" value="S-adenosyl-L-methionine-dependent methyltransferases"/>
    <property type="match status" value="1"/>
</dbReference>
<dbReference type="InterPro" id="IPR016461">
    <property type="entry name" value="COMT-like"/>
</dbReference>
<comment type="caution">
    <text evidence="5">The sequence shown here is derived from an EMBL/GenBank/DDBJ whole genome shotgun (WGS) entry which is preliminary data.</text>
</comment>
<dbReference type="Proteomes" id="UP000777438">
    <property type="component" value="Unassembled WGS sequence"/>
</dbReference>
<keyword evidence="2" id="KW-0808">Transferase</keyword>
<feature type="domain" description="O-methyltransferase C-terminal" evidence="4">
    <location>
        <begin position="249"/>
        <end position="388"/>
    </location>
</feature>
<keyword evidence="3" id="KW-0949">S-adenosyl-L-methionine</keyword>
<accession>A0A9P9AHY1</accession>
<organism evidence="5 6">
    <name type="scientific">Thelonectria olida</name>
    <dbReference type="NCBI Taxonomy" id="1576542"/>
    <lineage>
        <taxon>Eukaryota</taxon>
        <taxon>Fungi</taxon>
        <taxon>Dikarya</taxon>
        <taxon>Ascomycota</taxon>
        <taxon>Pezizomycotina</taxon>
        <taxon>Sordariomycetes</taxon>
        <taxon>Hypocreomycetidae</taxon>
        <taxon>Hypocreales</taxon>
        <taxon>Nectriaceae</taxon>
        <taxon>Thelonectria</taxon>
    </lineage>
</organism>
<dbReference type="InterPro" id="IPR036388">
    <property type="entry name" value="WH-like_DNA-bd_sf"/>
</dbReference>
<dbReference type="GO" id="GO:0032259">
    <property type="term" value="P:methylation"/>
    <property type="evidence" value="ECO:0007669"/>
    <property type="project" value="UniProtKB-KW"/>
</dbReference>
<name>A0A9P9AHY1_9HYPO</name>
<dbReference type="InterPro" id="IPR001077">
    <property type="entry name" value="COMT_C"/>
</dbReference>
<protein>
    <submittedName>
        <fullName evidence="5">O-methyltransferase-domain-containing protein</fullName>
    </submittedName>
</protein>
<dbReference type="Gene3D" id="3.40.50.150">
    <property type="entry name" value="Vaccinia Virus protein VP39"/>
    <property type="match status" value="1"/>
</dbReference>
<dbReference type="InterPro" id="IPR029063">
    <property type="entry name" value="SAM-dependent_MTases_sf"/>
</dbReference>
<dbReference type="InterPro" id="IPR036390">
    <property type="entry name" value="WH_DNA-bd_sf"/>
</dbReference>
<dbReference type="PANTHER" id="PTHR43712:SF17">
    <property type="entry name" value="O-METHYLTRANSFERASE"/>
    <property type="match status" value="1"/>
</dbReference>
<reference evidence="5 6" key="1">
    <citation type="journal article" date="2021" name="Nat. Commun.">
        <title>Genetic determinants of endophytism in the Arabidopsis root mycobiome.</title>
        <authorList>
            <person name="Mesny F."/>
            <person name="Miyauchi S."/>
            <person name="Thiergart T."/>
            <person name="Pickel B."/>
            <person name="Atanasova L."/>
            <person name="Karlsson M."/>
            <person name="Huettel B."/>
            <person name="Barry K.W."/>
            <person name="Haridas S."/>
            <person name="Chen C."/>
            <person name="Bauer D."/>
            <person name="Andreopoulos W."/>
            <person name="Pangilinan J."/>
            <person name="LaButti K."/>
            <person name="Riley R."/>
            <person name="Lipzen A."/>
            <person name="Clum A."/>
            <person name="Drula E."/>
            <person name="Henrissat B."/>
            <person name="Kohler A."/>
            <person name="Grigoriev I.V."/>
            <person name="Martin F.M."/>
            <person name="Hacquard S."/>
        </authorList>
    </citation>
    <scope>NUCLEOTIDE SEQUENCE [LARGE SCALE GENOMIC DNA]</scope>
    <source>
        <strain evidence="5 6">MPI-CAGE-CH-0241</strain>
    </source>
</reference>
<dbReference type="AlphaFoldDB" id="A0A9P9AHY1"/>
<evidence type="ECO:0000259" key="4">
    <source>
        <dbReference type="Pfam" id="PF00891"/>
    </source>
</evidence>
<evidence type="ECO:0000256" key="1">
    <source>
        <dbReference type="ARBA" id="ARBA00022603"/>
    </source>
</evidence>
<dbReference type="EMBL" id="JAGPYM010000047">
    <property type="protein sequence ID" value="KAH6872037.1"/>
    <property type="molecule type" value="Genomic_DNA"/>
</dbReference>
<keyword evidence="6" id="KW-1185">Reference proteome</keyword>